<dbReference type="Gene3D" id="1.10.8.50">
    <property type="match status" value="1"/>
</dbReference>
<dbReference type="InterPro" id="IPR010979">
    <property type="entry name" value="Ribosomal_uS13-like_H2TH"/>
</dbReference>
<evidence type="ECO:0000313" key="3">
    <source>
        <dbReference type="Proteomes" id="UP000051927"/>
    </source>
</evidence>
<dbReference type="InterPro" id="IPR047806">
    <property type="entry name" value="IHF_actinobact"/>
</dbReference>
<protein>
    <recommendedName>
        <fullName evidence="1">Integration host factor-like helix-two turn-helix domain-containing protein</fullName>
    </recommendedName>
</protein>
<dbReference type="EMBL" id="JQCP01000001">
    <property type="protein sequence ID" value="KRO03095.1"/>
    <property type="molecule type" value="Genomic_DNA"/>
</dbReference>
<dbReference type="InterPro" id="IPR055201">
    <property type="entry name" value="IHF-like_H2TH"/>
</dbReference>
<dbReference type="NCBIfam" id="NF041260">
    <property type="entry name" value="actino_IHF"/>
    <property type="match status" value="1"/>
</dbReference>
<name>A0ABR5Q4B6_9ACTN</name>
<feature type="domain" description="Integration host factor-like helix-two turn-helix" evidence="1">
    <location>
        <begin position="55"/>
        <end position="121"/>
    </location>
</feature>
<comment type="caution">
    <text evidence="2">The sequence shown here is derived from an EMBL/GenBank/DDBJ whole genome shotgun (WGS) entry which is preliminary data.</text>
</comment>
<sequence>MIVRTAQNIVCVLNQKVPMFGGIMALPNLTPEQRKAALEKAAEARHARAELREKVKNGEVALKEVLDSNDPIAERMRVSALIESLPGYGKAKAAKIMTELGISSTRRVKGLGARQREQLLEALSK</sequence>
<accession>A0ABR5Q4B6</accession>
<dbReference type="Proteomes" id="UP000051927">
    <property type="component" value="Unassembled WGS sequence"/>
</dbReference>
<keyword evidence="3" id="KW-1185">Reference proteome</keyword>
<dbReference type="SUPFAM" id="SSF46946">
    <property type="entry name" value="S13-like H2TH domain"/>
    <property type="match status" value="1"/>
</dbReference>
<gene>
    <name evidence="2" type="ORF">IV60_GL000274</name>
</gene>
<dbReference type="Pfam" id="PF22525">
    <property type="entry name" value="H2TH_5"/>
    <property type="match status" value="1"/>
</dbReference>
<organism evidence="2 3">
    <name type="scientific">Lancefieldella rimae</name>
    <dbReference type="NCBI Taxonomy" id="1383"/>
    <lineage>
        <taxon>Bacteria</taxon>
        <taxon>Bacillati</taxon>
        <taxon>Actinomycetota</taxon>
        <taxon>Coriobacteriia</taxon>
        <taxon>Coriobacteriales</taxon>
        <taxon>Atopobiaceae</taxon>
        <taxon>Lancefieldella</taxon>
    </lineage>
</organism>
<reference evidence="2 3" key="1">
    <citation type="journal article" date="2015" name="Genome Announc.">
        <title>Expanding the biotechnology potential of lactobacilli through comparative genomics of 213 strains and associated genera.</title>
        <authorList>
            <person name="Sun Z."/>
            <person name="Harris H.M."/>
            <person name="McCann A."/>
            <person name="Guo C."/>
            <person name="Argimon S."/>
            <person name="Zhang W."/>
            <person name="Yang X."/>
            <person name="Jeffery I.B."/>
            <person name="Cooney J.C."/>
            <person name="Kagawa T.F."/>
            <person name="Liu W."/>
            <person name="Song Y."/>
            <person name="Salvetti E."/>
            <person name="Wrobel A."/>
            <person name="Rasinkangas P."/>
            <person name="Parkhill J."/>
            <person name="Rea M.C."/>
            <person name="O'Sullivan O."/>
            <person name="Ritari J."/>
            <person name="Douillard F.P."/>
            <person name="Paul Ross R."/>
            <person name="Yang R."/>
            <person name="Briner A.E."/>
            <person name="Felis G.E."/>
            <person name="de Vos W.M."/>
            <person name="Barrangou R."/>
            <person name="Klaenhammer T.R."/>
            <person name="Caufield P.W."/>
            <person name="Cui Y."/>
            <person name="Zhang H."/>
            <person name="O'Toole P.W."/>
        </authorList>
    </citation>
    <scope>NUCLEOTIDE SEQUENCE [LARGE SCALE GENOMIC DNA]</scope>
    <source>
        <strain evidence="2 3">DSM 7090</strain>
    </source>
</reference>
<proteinExistence type="predicted"/>
<evidence type="ECO:0000313" key="2">
    <source>
        <dbReference type="EMBL" id="KRO03095.1"/>
    </source>
</evidence>
<evidence type="ECO:0000259" key="1">
    <source>
        <dbReference type="Pfam" id="PF22525"/>
    </source>
</evidence>